<comment type="subunit">
    <text evidence="5 6">The basal body constitutes a major portion of the flagellar organelle and consists of four rings (L,P,S, and M) mounted on a central rod. The rod consists of about 26 subunits of FlgG in the distal portion, and FlgB, FlgC and FlgF are thought to build up the proximal portion of the rod with about 6 subunits each.</text>
</comment>
<dbReference type="OrthoDB" id="9813951at2"/>
<evidence type="ECO:0000256" key="4">
    <source>
        <dbReference type="ARBA" id="ARBA00023143"/>
    </source>
</evidence>
<proteinExistence type="inferred from homology"/>
<accession>A0A1Y5TYX2</accession>
<organism evidence="8 9">
    <name type="scientific">Oceanibacterium hippocampi</name>
    <dbReference type="NCBI Taxonomy" id="745714"/>
    <lineage>
        <taxon>Bacteria</taxon>
        <taxon>Pseudomonadati</taxon>
        <taxon>Pseudomonadota</taxon>
        <taxon>Alphaproteobacteria</taxon>
        <taxon>Sneathiellales</taxon>
        <taxon>Sneathiellaceae</taxon>
        <taxon>Oceanibacterium</taxon>
    </lineage>
</organism>
<dbReference type="AlphaFoldDB" id="A0A1Y5TYX2"/>
<comment type="similarity">
    <text evidence="2">Belongs to the flagella basal body rod proteins family.</text>
</comment>
<dbReference type="NCBIfam" id="TIGR01395">
    <property type="entry name" value="FlgC"/>
    <property type="match status" value="1"/>
</dbReference>
<dbReference type="Proteomes" id="UP000193200">
    <property type="component" value="Unassembled WGS sequence"/>
</dbReference>
<evidence type="ECO:0000256" key="3">
    <source>
        <dbReference type="ARBA" id="ARBA00017941"/>
    </source>
</evidence>
<dbReference type="InterPro" id="IPR006299">
    <property type="entry name" value="FlgC"/>
</dbReference>
<name>A0A1Y5TYX2_9PROT</name>
<dbReference type="EMBL" id="FWFR01000005">
    <property type="protein sequence ID" value="SLN76822.1"/>
    <property type="molecule type" value="Genomic_DNA"/>
</dbReference>
<dbReference type="Pfam" id="PF06429">
    <property type="entry name" value="Flg_bbr_C"/>
    <property type="match status" value="1"/>
</dbReference>
<dbReference type="RefSeq" id="WP_085885538.1">
    <property type="nucleotide sequence ID" value="NZ_FWFR01000005.1"/>
</dbReference>
<keyword evidence="4 6" id="KW-0975">Bacterial flagellum</keyword>
<protein>
    <recommendedName>
        <fullName evidence="3 6">Flagellar basal-body rod protein FlgC</fullName>
    </recommendedName>
</protein>
<keyword evidence="8" id="KW-0966">Cell projection</keyword>
<dbReference type="GO" id="GO:0071978">
    <property type="term" value="P:bacterial-type flagellum-dependent swarming motility"/>
    <property type="evidence" value="ECO:0007669"/>
    <property type="project" value="TreeGrafter"/>
</dbReference>
<evidence type="ECO:0000256" key="6">
    <source>
        <dbReference type="RuleBase" id="RU362062"/>
    </source>
</evidence>
<reference evidence="8 9" key="1">
    <citation type="submission" date="2017-03" db="EMBL/GenBank/DDBJ databases">
        <authorList>
            <person name="Afonso C.L."/>
            <person name="Miller P.J."/>
            <person name="Scott M.A."/>
            <person name="Spackman E."/>
            <person name="Goraichik I."/>
            <person name="Dimitrov K.M."/>
            <person name="Suarez D.L."/>
            <person name="Swayne D.E."/>
        </authorList>
    </citation>
    <scope>NUCLEOTIDE SEQUENCE [LARGE SCALE GENOMIC DNA]</scope>
    <source>
        <strain evidence="8 9">CECT 7691</strain>
    </source>
</reference>
<sequence>MDFSKTLMISASGMKAQSERMRVIAENVANKDSLAKTPGENPYRRKVVVFKNALDRELGVSRVEVAKVTRDRSDFGLEYRPGHPAADENGYVRTPNVHGLIEMIDMKEAQRSYEANLNLIDAAKAMLMKTIEILR</sequence>
<keyword evidence="9" id="KW-1185">Reference proteome</keyword>
<keyword evidence="8" id="KW-0969">Cilium</keyword>
<evidence type="ECO:0000259" key="7">
    <source>
        <dbReference type="Pfam" id="PF06429"/>
    </source>
</evidence>
<dbReference type="GO" id="GO:0030694">
    <property type="term" value="C:bacterial-type flagellum basal body, rod"/>
    <property type="evidence" value="ECO:0007669"/>
    <property type="project" value="UniProtKB-UniRule"/>
</dbReference>
<evidence type="ECO:0000256" key="5">
    <source>
        <dbReference type="ARBA" id="ARBA00025933"/>
    </source>
</evidence>
<gene>
    <name evidence="8" type="primary">flgC_2</name>
    <name evidence="8" type="ORF">OCH7691_04199</name>
</gene>
<dbReference type="FunCoup" id="A0A1Y5TYX2">
    <property type="interactions" value="91"/>
</dbReference>
<keyword evidence="8" id="KW-0282">Flagellum</keyword>
<dbReference type="InParanoid" id="A0A1Y5TYX2"/>
<evidence type="ECO:0000256" key="2">
    <source>
        <dbReference type="ARBA" id="ARBA00009677"/>
    </source>
</evidence>
<evidence type="ECO:0000313" key="9">
    <source>
        <dbReference type="Proteomes" id="UP000193200"/>
    </source>
</evidence>
<dbReference type="PROSITE" id="PS00588">
    <property type="entry name" value="FLAGELLA_BB_ROD"/>
    <property type="match status" value="1"/>
</dbReference>
<dbReference type="InterPro" id="IPR010930">
    <property type="entry name" value="Flg_bb/hook_C_dom"/>
</dbReference>
<dbReference type="PANTHER" id="PTHR30435:SF2">
    <property type="entry name" value="FLAGELLAR BASAL-BODY ROD PROTEIN FLGC"/>
    <property type="match status" value="1"/>
</dbReference>
<dbReference type="InterPro" id="IPR019776">
    <property type="entry name" value="Flagellar_basal_body_rod_CS"/>
</dbReference>
<evidence type="ECO:0000256" key="1">
    <source>
        <dbReference type="ARBA" id="ARBA00004117"/>
    </source>
</evidence>
<evidence type="ECO:0000313" key="8">
    <source>
        <dbReference type="EMBL" id="SLN76822.1"/>
    </source>
</evidence>
<dbReference type="PANTHER" id="PTHR30435">
    <property type="entry name" value="FLAGELLAR PROTEIN"/>
    <property type="match status" value="1"/>
</dbReference>
<comment type="subcellular location">
    <subcellularLocation>
        <location evidence="1 6">Bacterial flagellum basal body</location>
    </subcellularLocation>
</comment>
<feature type="domain" description="Flagellar basal-body/hook protein C-terminal" evidence="7">
    <location>
        <begin position="89"/>
        <end position="132"/>
    </location>
</feature>